<keyword evidence="3" id="KW-1185">Reference proteome</keyword>
<feature type="compositionally biased region" description="Low complexity" evidence="1">
    <location>
        <begin position="157"/>
        <end position="189"/>
    </location>
</feature>
<accession>R0KEF3</accession>
<dbReference type="Proteomes" id="UP000016935">
    <property type="component" value="Unassembled WGS sequence"/>
</dbReference>
<dbReference type="HOGENOM" id="CLU_048612_1_0_1"/>
<evidence type="ECO:0000256" key="1">
    <source>
        <dbReference type="SAM" id="MobiDB-lite"/>
    </source>
</evidence>
<proteinExistence type="predicted"/>
<dbReference type="EMBL" id="KB908481">
    <property type="protein sequence ID" value="EOA91238.1"/>
    <property type="molecule type" value="Genomic_DNA"/>
</dbReference>
<protein>
    <submittedName>
        <fullName evidence="2">Uncharacterized protein</fullName>
    </submittedName>
</protein>
<reference evidence="2 3" key="2">
    <citation type="journal article" date="2013" name="PLoS Genet.">
        <title>Comparative genome structure, secondary metabolite, and effector coding capacity across Cochliobolus pathogens.</title>
        <authorList>
            <person name="Condon B.J."/>
            <person name="Leng Y."/>
            <person name="Wu D."/>
            <person name="Bushley K.E."/>
            <person name="Ohm R.A."/>
            <person name="Otillar R."/>
            <person name="Martin J."/>
            <person name="Schackwitz W."/>
            <person name="Grimwood J."/>
            <person name="MohdZainudin N."/>
            <person name="Xue C."/>
            <person name="Wang R."/>
            <person name="Manning V.A."/>
            <person name="Dhillon B."/>
            <person name="Tu Z.J."/>
            <person name="Steffenson B.J."/>
            <person name="Salamov A."/>
            <person name="Sun H."/>
            <person name="Lowry S."/>
            <person name="LaButti K."/>
            <person name="Han J."/>
            <person name="Copeland A."/>
            <person name="Lindquist E."/>
            <person name="Barry K."/>
            <person name="Schmutz J."/>
            <person name="Baker S.E."/>
            <person name="Ciuffetti L.M."/>
            <person name="Grigoriev I.V."/>
            <person name="Zhong S."/>
            <person name="Turgeon B.G."/>
        </authorList>
    </citation>
    <scope>NUCLEOTIDE SEQUENCE [LARGE SCALE GENOMIC DNA]</scope>
    <source>
        <strain evidence="3">28A</strain>
    </source>
</reference>
<gene>
    <name evidence="2" type="ORF">SETTUDRAFT_132691</name>
</gene>
<organism evidence="2 3">
    <name type="scientific">Exserohilum turcicum (strain 28A)</name>
    <name type="common">Northern leaf blight fungus</name>
    <name type="synonym">Setosphaeria turcica</name>
    <dbReference type="NCBI Taxonomy" id="671987"/>
    <lineage>
        <taxon>Eukaryota</taxon>
        <taxon>Fungi</taxon>
        <taxon>Dikarya</taxon>
        <taxon>Ascomycota</taxon>
        <taxon>Pezizomycotina</taxon>
        <taxon>Dothideomycetes</taxon>
        <taxon>Pleosporomycetidae</taxon>
        <taxon>Pleosporales</taxon>
        <taxon>Pleosporineae</taxon>
        <taxon>Pleosporaceae</taxon>
        <taxon>Exserohilum</taxon>
    </lineage>
</organism>
<dbReference type="RefSeq" id="XP_008020546.1">
    <property type="nucleotide sequence ID" value="XM_008022355.1"/>
</dbReference>
<evidence type="ECO:0000313" key="2">
    <source>
        <dbReference type="EMBL" id="EOA91238.1"/>
    </source>
</evidence>
<dbReference type="STRING" id="671987.R0KEF3"/>
<feature type="region of interest" description="Disordered" evidence="1">
    <location>
        <begin position="156"/>
        <end position="191"/>
    </location>
</feature>
<evidence type="ECO:0000313" key="3">
    <source>
        <dbReference type="Proteomes" id="UP000016935"/>
    </source>
</evidence>
<dbReference type="GeneID" id="19396162"/>
<dbReference type="OrthoDB" id="4106209at2759"/>
<dbReference type="AlphaFoldDB" id="R0KEF3"/>
<name>R0KEF3_EXST2</name>
<sequence length="289" mass="31958">MHRKNPISVLVYNTLFPTPSPTDPPSFSAHLSKNLVGEVRIETANFYGSLDTIEARYPGLNYAFQPHRKRLGRFPHHKRLFEAFDKLGLTEAEIQGFCRWEGTLWARERYERDEGVKVVDTTGVEIGAWVDTRSHFSKSRPGINVKTDIEVEIEELQQQQQHQNSRSNQATNTTTTSSSSPSSRPTQAAHMPSSLNFSLNARLLHAAASASASSSTSASTNSIPMDPEWEQYLKEASERGELNIDATREALRNMAGQIAQLHQSRGGGVEVDASEVVGQQAFQPPAAPA</sequence>
<dbReference type="eggNOG" id="ENOG502SHH7">
    <property type="taxonomic scope" value="Eukaryota"/>
</dbReference>
<reference evidence="2 3" key="1">
    <citation type="journal article" date="2012" name="PLoS Pathog.">
        <title>Diverse lifestyles and strategies of plant pathogenesis encoded in the genomes of eighteen Dothideomycetes fungi.</title>
        <authorList>
            <person name="Ohm R.A."/>
            <person name="Feau N."/>
            <person name="Henrissat B."/>
            <person name="Schoch C.L."/>
            <person name="Horwitz B.A."/>
            <person name="Barry K.W."/>
            <person name="Condon B.J."/>
            <person name="Copeland A.C."/>
            <person name="Dhillon B."/>
            <person name="Glaser F."/>
            <person name="Hesse C.N."/>
            <person name="Kosti I."/>
            <person name="LaButti K."/>
            <person name="Lindquist E.A."/>
            <person name="Lucas S."/>
            <person name="Salamov A.A."/>
            <person name="Bradshaw R.E."/>
            <person name="Ciuffetti L."/>
            <person name="Hamelin R.C."/>
            <person name="Kema G.H.J."/>
            <person name="Lawrence C."/>
            <person name="Scott J.A."/>
            <person name="Spatafora J.W."/>
            <person name="Turgeon B.G."/>
            <person name="de Wit P.J.G.M."/>
            <person name="Zhong S."/>
            <person name="Goodwin S.B."/>
            <person name="Grigoriev I.V."/>
        </authorList>
    </citation>
    <scope>NUCLEOTIDE SEQUENCE [LARGE SCALE GENOMIC DNA]</scope>
    <source>
        <strain evidence="3">28A</strain>
    </source>
</reference>